<gene>
    <name evidence="2" type="ORF">CN980_29305</name>
</gene>
<evidence type="ECO:0008006" key="4">
    <source>
        <dbReference type="Google" id="ProtNLM"/>
    </source>
</evidence>
<sequence length="212" mass="24521">MCTVFYIIHLGGVYMYKKIAVCMTMAALLCGISTFPISAATPKEVTLHHHNPISEEEMQSLEKLGYNKHEIWKAAHIARISNKEIKDVLAYYKQNKSWEKTAEHFGIDPSKLKKHHMNKETKQALLQQLATMQKSTPDQLKQKMKEYNIKLRHLTVLTIISQKSNTPLDDVLKMKKDGMDIKQIAEKLNVKREDIRAEMMKLVKSIKEQKTN</sequence>
<proteinExistence type="predicted"/>
<name>A0A9Q5MZX9_BACCE</name>
<feature type="coiled-coil region" evidence="1">
    <location>
        <begin position="185"/>
        <end position="212"/>
    </location>
</feature>
<dbReference type="AlphaFoldDB" id="A0A9Q5MZX9"/>
<evidence type="ECO:0000313" key="2">
    <source>
        <dbReference type="EMBL" id="PGO61731.1"/>
    </source>
</evidence>
<evidence type="ECO:0000313" key="3">
    <source>
        <dbReference type="Proteomes" id="UP000223834"/>
    </source>
</evidence>
<organism evidence="2 3">
    <name type="scientific">Bacillus cereus</name>
    <dbReference type="NCBI Taxonomy" id="1396"/>
    <lineage>
        <taxon>Bacteria</taxon>
        <taxon>Bacillati</taxon>
        <taxon>Bacillota</taxon>
        <taxon>Bacilli</taxon>
        <taxon>Bacillales</taxon>
        <taxon>Bacillaceae</taxon>
        <taxon>Bacillus</taxon>
        <taxon>Bacillus cereus group</taxon>
    </lineage>
</organism>
<keyword evidence="1" id="KW-0175">Coiled coil</keyword>
<dbReference type="EMBL" id="NUIQ01000330">
    <property type="protein sequence ID" value="PGO61731.1"/>
    <property type="molecule type" value="Genomic_DNA"/>
</dbReference>
<evidence type="ECO:0000256" key="1">
    <source>
        <dbReference type="SAM" id="Coils"/>
    </source>
</evidence>
<dbReference type="Proteomes" id="UP000223834">
    <property type="component" value="Unassembled WGS sequence"/>
</dbReference>
<accession>A0A9Q5MZX9</accession>
<reference evidence="2 3" key="1">
    <citation type="submission" date="2017-09" db="EMBL/GenBank/DDBJ databases">
        <title>Large-scale bioinformatics analysis of Bacillus genomes uncovers conserved roles of natural products in bacterial physiology.</title>
        <authorList>
            <consortium name="Agbiome Team Llc"/>
            <person name="Bleich R.M."/>
            <person name="Grubbs K.J."/>
            <person name="Santa Maria K.C."/>
            <person name="Allen S.E."/>
            <person name="Farag S."/>
            <person name="Shank E.A."/>
            <person name="Bowers A."/>
        </authorList>
    </citation>
    <scope>NUCLEOTIDE SEQUENCE [LARGE SCALE GENOMIC DNA]</scope>
    <source>
        <strain evidence="2 3">AFS049141</strain>
    </source>
</reference>
<protein>
    <recommendedName>
        <fullName evidence="4">Group-specific protein</fullName>
    </recommendedName>
</protein>
<comment type="caution">
    <text evidence="2">The sequence shown here is derived from an EMBL/GenBank/DDBJ whole genome shotgun (WGS) entry which is preliminary data.</text>
</comment>